<dbReference type="Proteomes" id="UP001164733">
    <property type="component" value="Chromosome"/>
</dbReference>
<name>A0AA47EJ79_9CLOT</name>
<protein>
    <submittedName>
        <fullName evidence="2">Uncharacterized protein</fullName>
    </submittedName>
</protein>
<organism evidence="2 3">
    <name type="scientific">Clostridium estertheticum</name>
    <dbReference type="NCBI Taxonomy" id="238834"/>
    <lineage>
        <taxon>Bacteria</taxon>
        <taxon>Bacillati</taxon>
        <taxon>Bacillota</taxon>
        <taxon>Clostridia</taxon>
        <taxon>Eubacteriales</taxon>
        <taxon>Clostridiaceae</taxon>
        <taxon>Clostridium</taxon>
    </lineage>
</organism>
<dbReference type="RefSeq" id="WP_253200253.1">
    <property type="nucleotide sequence ID" value="NZ_JAHLDP010000009.1"/>
</dbReference>
<reference evidence="2" key="1">
    <citation type="submission" date="2021-11" db="EMBL/GenBank/DDBJ databases">
        <title>Clostridia strains as spoilage organisms.</title>
        <authorList>
            <person name="Wambui J."/>
            <person name="Stevens M.J.A."/>
            <person name="Stephan R."/>
        </authorList>
    </citation>
    <scope>NUCLEOTIDE SEQUENCE</scope>
    <source>
        <strain evidence="2">CF009</strain>
    </source>
</reference>
<dbReference type="EMBL" id="CP086239">
    <property type="protein sequence ID" value="WAG60409.1"/>
    <property type="molecule type" value="Genomic_DNA"/>
</dbReference>
<evidence type="ECO:0000313" key="2">
    <source>
        <dbReference type="EMBL" id="WAG60409.1"/>
    </source>
</evidence>
<gene>
    <name evidence="2" type="ORF">LL038_23270</name>
</gene>
<keyword evidence="1" id="KW-0812">Transmembrane</keyword>
<accession>A0AA47EJ79</accession>
<keyword evidence="1" id="KW-0472">Membrane</keyword>
<keyword evidence="1" id="KW-1133">Transmembrane helix</keyword>
<feature type="transmembrane region" description="Helical" evidence="1">
    <location>
        <begin position="25"/>
        <end position="44"/>
    </location>
</feature>
<sequence>MGARWVIDDLQEKGNYALSFKLVKYALLTPIYWALMSIAAYKAVWQLITNTFYWEKTDHGLTKESDDSLPAKGDDLNI</sequence>
<evidence type="ECO:0000256" key="1">
    <source>
        <dbReference type="SAM" id="Phobius"/>
    </source>
</evidence>
<dbReference type="AlphaFoldDB" id="A0AA47EJ79"/>
<proteinExistence type="predicted"/>
<evidence type="ECO:0000313" key="3">
    <source>
        <dbReference type="Proteomes" id="UP001164733"/>
    </source>
</evidence>